<gene>
    <name evidence="2" type="ORF">EVAR_87976_1</name>
</gene>
<comment type="caution">
    <text evidence="2">The sequence shown here is derived from an EMBL/GenBank/DDBJ whole genome shotgun (WGS) entry which is preliminary data.</text>
</comment>
<evidence type="ECO:0000256" key="1">
    <source>
        <dbReference type="SAM" id="MobiDB-lite"/>
    </source>
</evidence>
<sequence>MLRVNTTQTAPRHHKGNTRSTRWWRVHVTGTSSAAGVMTKATKTITMKPGSGDVAAVYEAAQAEEQMLEEAEAESSPLPPSLPPLISGDVGAEPSTRSQSEARLCRWYL</sequence>
<feature type="region of interest" description="Disordered" evidence="1">
    <location>
        <begin position="1"/>
        <end position="21"/>
    </location>
</feature>
<evidence type="ECO:0000313" key="3">
    <source>
        <dbReference type="Proteomes" id="UP000299102"/>
    </source>
</evidence>
<feature type="region of interest" description="Disordered" evidence="1">
    <location>
        <begin position="68"/>
        <end position="109"/>
    </location>
</feature>
<dbReference type="AlphaFoldDB" id="A0A4C1VDQ0"/>
<evidence type="ECO:0000313" key="2">
    <source>
        <dbReference type="EMBL" id="GBP36397.1"/>
    </source>
</evidence>
<dbReference type="EMBL" id="BGZK01000318">
    <property type="protein sequence ID" value="GBP36397.1"/>
    <property type="molecule type" value="Genomic_DNA"/>
</dbReference>
<organism evidence="2 3">
    <name type="scientific">Eumeta variegata</name>
    <name type="common">Bagworm moth</name>
    <name type="synonym">Eumeta japonica</name>
    <dbReference type="NCBI Taxonomy" id="151549"/>
    <lineage>
        <taxon>Eukaryota</taxon>
        <taxon>Metazoa</taxon>
        <taxon>Ecdysozoa</taxon>
        <taxon>Arthropoda</taxon>
        <taxon>Hexapoda</taxon>
        <taxon>Insecta</taxon>
        <taxon>Pterygota</taxon>
        <taxon>Neoptera</taxon>
        <taxon>Endopterygota</taxon>
        <taxon>Lepidoptera</taxon>
        <taxon>Glossata</taxon>
        <taxon>Ditrysia</taxon>
        <taxon>Tineoidea</taxon>
        <taxon>Psychidae</taxon>
        <taxon>Oiketicinae</taxon>
        <taxon>Eumeta</taxon>
    </lineage>
</organism>
<protein>
    <submittedName>
        <fullName evidence="2">Uncharacterized protein</fullName>
    </submittedName>
</protein>
<feature type="compositionally biased region" description="Basic residues" evidence="1">
    <location>
        <begin position="11"/>
        <end position="21"/>
    </location>
</feature>
<feature type="compositionally biased region" description="Polar residues" evidence="1">
    <location>
        <begin position="1"/>
        <end position="10"/>
    </location>
</feature>
<dbReference type="Proteomes" id="UP000299102">
    <property type="component" value="Unassembled WGS sequence"/>
</dbReference>
<proteinExistence type="predicted"/>
<accession>A0A4C1VDQ0</accession>
<reference evidence="2 3" key="1">
    <citation type="journal article" date="2019" name="Commun. Biol.">
        <title>The bagworm genome reveals a unique fibroin gene that provides high tensile strength.</title>
        <authorList>
            <person name="Kono N."/>
            <person name="Nakamura H."/>
            <person name="Ohtoshi R."/>
            <person name="Tomita M."/>
            <person name="Numata K."/>
            <person name="Arakawa K."/>
        </authorList>
    </citation>
    <scope>NUCLEOTIDE SEQUENCE [LARGE SCALE GENOMIC DNA]</scope>
</reference>
<name>A0A4C1VDQ0_EUMVA</name>
<keyword evidence="3" id="KW-1185">Reference proteome</keyword>